<keyword evidence="7" id="KW-0206">Cytoskeleton</keyword>
<dbReference type="GO" id="GO:0060294">
    <property type="term" value="P:cilium movement involved in cell motility"/>
    <property type="evidence" value="ECO:0007669"/>
    <property type="project" value="InterPro"/>
</dbReference>
<dbReference type="GO" id="GO:0005737">
    <property type="term" value="C:cytoplasm"/>
    <property type="evidence" value="ECO:0007669"/>
    <property type="project" value="UniProtKB-ARBA"/>
</dbReference>
<keyword evidence="3" id="KW-0963">Cytoplasm</keyword>
<dbReference type="GO" id="GO:0060271">
    <property type="term" value="P:cilium assembly"/>
    <property type="evidence" value="ECO:0007669"/>
    <property type="project" value="TreeGrafter"/>
</dbReference>
<dbReference type="Pfam" id="PF03148">
    <property type="entry name" value="Tektin"/>
    <property type="match status" value="1"/>
</dbReference>
<evidence type="ECO:0000256" key="1">
    <source>
        <dbReference type="ARBA" id="ARBA00004611"/>
    </source>
</evidence>
<gene>
    <name evidence="9" type="ORF">CYMTET_51894</name>
</gene>
<comment type="subcellular location">
    <subcellularLocation>
        <location evidence="1">Cytoplasm</location>
        <location evidence="1">Cytoskeleton</location>
        <location evidence="1">Flagellum axoneme</location>
    </subcellularLocation>
</comment>
<dbReference type="PANTHER" id="PTHR19960:SF25">
    <property type="entry name" value="TEKTIN-1"/>
    <property type="match status" value="1"/>
</dbReference>
<reference evidence="9 10" key="1">
    <citation type="journal article" date="2015" name="Genome Biol. Evol.">
        <title>Comparative Genomics of a Bacterivorous Green Alga Reveals Evolutionary Causalities and Consequences of Phago-Mixotrophic Mode of Nutrition.</title>
        <authorList>
            <person name="Burns J.A."/>
            <person name="Paasch A."/>
            <person name="Narechania A."/>
            <person name="Kim E."/>
        </authorList>
    </citation>
    <scope>NUCLEOTIDE SEQUENCE [LARGE SCALE GENOMIC DNA]</scope>
    <source>
        <strain evidence="9 10">PLY_AMNH</strain>
    </source>
</reference>
<dbReference type="GO" id="GO:0005929">
    <property type="term" value="C:cilium"/>
    <property type="evidence" value="ECO:0007669"/>
    <property type="project" value="UniProtKB-ARBA"/>
</dbReference>
<comment type="caution">
    <text evidence="9">The sequence shown here is derived from an EMBL/GenBank/DDBJ whole genome shotgun (WGS) entry which is preliminary data.</text>
</comment>
<evidence type="ECO:0008006" key="11">
    <source>
        <dbReference type="Google" id="ProtNLM"/>
    </source>
</evidence>
<accession>A0AAE0ES67</accession>
<dbReference type="GO" id="GO:0015630">
    <property type="term" value="C:microtubule cytoskeleton"/>
    <property type="evidence" value="ECO:0007669"/>
    <property type="project" value="TreeGrafter"/>
</dbReference>
<organism evidence="9 10">
    <name type="scientific">Cymbomonas tetramitiformis</name>
    <dbReference type="NCBI Taxonomy" id="36881"/>
    <lineage>
        <taxon>Eukaryota</taxon>
        <taxon>Viridiplantae</taxon>
        <taxon>Chlorophyta</taxon>
        <taxon>Pyramimonadophyceae</taxon>
        <taxon>Pyramimonadales</taxon>
        <taxon>Pyramimonadaceae</taxon>
        <taxon>Cymbomonas</taxon>
    </lineage>
</organism>
<evidence type="ECO:0000256" key="4">
    <source>
        <dbReference type="ARBA" id="ARBA00022846"/>
    </source>
</evidence>
<evidence type="ECO:0000256" key="8">
    <source>
        <dbReference type="ARBA" id="ARBA00023273"/>
    </source>
</evidence>
<evidence type="ECO:0000313" key="9">
    <source>
        <dbReference type="EMBL" id="KAK3238072.1"/>
    </source>
</evidence>
<dbReference type="PANTHER" id="PTHR19960">
    <property type="entry name" value="TEKTIN"/>
    <property type="match status" value="1"/>
</dbReference>
<sequence length="425" mass="48074">MAQMGIPADWRATSESGMNSSMNLRMDSSGHRMHCTQVDNDTRLMQKDAQTTVNNALHAKLADLQKHIKCLDTTIKSGLPVLDKLKQTKAMCEKEIADKTKLLQINKDRIAIRLGRPASENVYDPAQEQFDSETTVIAHAIEVQNKCLEDTNAMIKKMDNQQAVMTADLKDKKAAEDLEKKCIGPSQYHAKDVEHLGSFVSRASPDAQMNDLSVTEQPTSWCAKSEWNVSKGEQTQSDALKLCANCEELCRKSHNETEEVHARVQTAMKNKLIETCELWEGLMSHKAETENEIANCIEQKNQLEDAIAHKTVPLNTAQTRFDIRTQRPDREAVEDDVHIALKDELSKITYIVAELKQKLQEMNSLIQTHIRTRDELLSDIKLKETAIHLDSDCFTYPGKKDIRLVGDIPRVKAYVTNRAVTKHLR</sequence>
<evidence type="ECO:0000256" key="7">
    <source>
        <dbReference type="ARBA" id="ARBA00023212"/>
    </source>
</evidence>
<keyword evidence="8" id="KW-0966">Cell projection</keyword>
<evidence type="ECO:0000256" key="6">
    <source>
        <dbReference type="ARBA" id="ARBA00023069"/>
    </source>
</evidence>
<proteinExistence type="inferred from homology"/>
<evidence type="ECO:0000256" key="3">
    <source>
        <dbReference type="ARBA" id="ARBA00022490"/>
    </source>
</evidence>
<dbReference type="InterPro" id="IPR000435">
    <property type="entry name" value="Tektins"/>
</dbReference>
<keyword evidence="10" id="KW-1185">Reference proteome</keyword>
<comment type="similarity">
    <text evidence="2">Belongs to the tektin family.</text>
</comment>
<evidence type="ECO:0000256" key="5">
    <source>
        <dbReference type="ARBA" id="ARBA00023054"/>
    </source>
</evidence>
<dbReference type="EMBL" id="LGRX02034339">
    <property type="protein sequence ID" value="KAK3238072.1"/>
    <property type="molecule type" value="Genomic_DNA"/>
</dbReference>
<dbReference type="AlphaFoldDB" id="A0AAE0ES67"/>
<name>A0AAE0ES67_9CHLO</name>
<dbReference type="Proteomes" id="UP001190700">
    <property type="component" value="Unassembled WGS sequence"/>
</dbReference>
<evidence type="ECO:0000256" key="2">
    <source>
        <dbReference type="ARBA" id="ARBA00007209"/>
    </source>
</evidence>
<dbReference type="GO" id="GO:0005634">
    <property type="term" value="C:nucleus"/>
    <property type="evidence" value="ECO:0007669"/>
    <property type="project" value="TreeGrafter"/>
</dbReference>
<dbReference type="PRINTS" id="PR00511">
    <property type="entry name" value="TEKTIN"/>
</dbReference>
<protein>
    <recommendedName>
        <fullName evidence="11">Tektin</fullName>
    </recommendedName>
</protein>
<keyword evidence="4" id="KW-0282">Flagellum</keyword>
<evidence type="ECO:0000313" key="10">
    <source>
        <dbReference type="Proteomes" id="UP001190700"/>
    </source>
</evidence>
<dbReference type="InterPro" id="IPR048256">
    <property type="entry name" value="Tektin-like"/>
</dbReference>
<keyword evidence="5" id="KW-0175">Coiled coil</keyword>
<keyword evidence="6" id="KW-0969">Cilium</keyword>